<evidence type="ECO:0000256" key="5">
    <source>
        <dbReference type="ARBA" id="ARBA00007417"/>
    </source>
</evidence>
<dbReference type="InterPro" id="IPR011549">
    <property type="entry name" value="RibD_C"/>
</dbReference>
<dbReference type="GO" id="GO:0008703">
    <property type="term" value="F:5-amino-6-(5-phosphoribosylamino)uracil reductase activity"/>
    <property type="evidence" value="ECO:0007669"/>
    <property type="project" value="UniProtKB-EC"/>
</dbReference>
<evidence type="ECO:0000256" key="4">
    <source>
        <dbReference type="ARBA" id="ARBA00005259"/>
    </source>
</evidence>
<dbReference type="PROSITE" id="PS00903">
    <property type="entry name" value="CYT_DCMP_DEAMINASES_1"/>
    <property type="match status" value="1"/>
</dbReference>
<evidence type="ECO:0000256" key="11">
    <source>
        <dbReference type="ARBA" id="ARBA00023002"/>
    </source>
</evidence>
<feature type="binding site" evidence="16">
    <location>
        <position position="80"/>
    </location>
    <ligand>
        <name>Zn(2+)</name>
        <dbReference type="ChEBI" id="CHEBI:29105"/>
        <note>catalytic</note>
    </ligand>
</feature>
<dbReference type="InterPro" id="IPR016193">
    <property type="entry name" value="Cytidine_deaminase-like"/>
</dbReference>
<feature type="binding site" evidence="15">
    <location>
        <position position="201"/>
    </location>
    <ligand>
        <name>NADP(+)</name>
        <dbReference type="ChEBI" id="CHEBI:58349"/>
    </ligand>
</feature>
<evidence type="ECO:0000256" key="8">
    <source>
        <dbReference type="ARBA" id="ARBA00022801"/>
    </source>
</evidence>
<dbReference type="PANTHER" id="PTHR38011:SF7">
    <property type="entry name" value="2,5-DIAMINO-6-RIBOSYLAMINO-4(3H)-PYRIMIDINONE 5'-PHOSPHATE REDUCTASE"/>
    <property type="match status" value="1"/>
</dbReference>
<dbReference type="InterPro" id="IPR004794">
    <property type="entry name" value="Eubact_RibD"/>
</dbReference>
<dbReference type="SUPFAM" id="SSF53597">
    <property type="entry name" value="Dihydrofolate reductase-like"/>
    <property type="match status" value="1"/>
</dbReference>
<keyword evidence="10 13" id="KW-0521">NADP</keyword>
<dbReference type="PANTHER" id="PTHR38011">
    <property type="entry name" value="DIHYDROFOLATE REDUCTASE FAMILY PROTEIN (AFU_ORTHOLOGUE AFUA_8G06820)"/>
    <property type="match status" value="1"/>
</dbReference>
<feature type="binding site" evidence="15">
    <location>
        <position position="209"/>
    </location>
    <ligand>
        <name>substrate</name>
    </ligand>
</feature>
<feature type="domain" description="CMP/dCMP-type deaminase" evidence="17">
    <location>
        <begin position="6"/>
        <end position="128"/>
    </location>
</feature>
<keyword evidence="8 13" id="KW-0378">Hydrolase</keyword>
<sequence length="366" mass="40108">MKKDTFDDNYYMRMAIRLARKGIGKTSPNPMVGAVIVAKGEVIGQGYHKRCGDHHAEINAINSAKQNINGSTFYITLEPCSHYGRTPPCVDALIKETPGRVVVGSLDPNPEVNGKGIKILRSKGIKVDVGILEHECMRLNKYYFKFVKTGMPYITVKYAQTLDGRIATRGGDSQWISSEASRKYVHRLRSINGGIMVGAGTVTADNPQLTVRHVKGKNPFRIIVDSRLRIPIKSSVLTDANSHLTIIATTSSAPAVKIAAVEKLGVEVWVVKKERNGRVSLRDLLRKLGKREIMSVLVEGGSEIVTSLLKAGLVDKMIIPIAPKIVGKGLESIGDLNINKINNSIKFSSFKTMKKGDDIVFEGTIK</sequence>
<feature type="active site" description="Proton donor" evidence="14">
    <location>
        <position position="57"/>
    </location>
</feature>
<dbReference type="NCBIfam" id="TIGR00326">
    <property type="entry name" value="eubact_ribD"/>
    <property type="match status" value="1"/>
</dbReference>
<evidence type="ECO:0000259" key="17">
    <source>
        <dbReference type="PROSITE" id="PS51747"/>
    </source>
</evidence>
<evidence type="ECO:0000256" key="3">
    <source>
        <dbReference type="ARBA" id="ARBA00004910"/>
    </source>
</evidence>
<evidence type="ECO:0000256" key="12">
    <source>
        <dbReference type="ARBA" id="ARBA00023268"/>
    </source>
</evidence>
<evidence type="ECO:0000256" key="10">
    <source>
        <dbReference type="ARBA" id="ARBA00022857"/>
    </source>
</evidence>
<name>A0A286TXK2_9BACT</name>
<dbReference type="GO" id="GO:0008835">
    <property type="term" value="F:diaminohydroxyphosphoribosylaminopyrimidine deaminase activity"/>
    <property type="evidence" value="ECO:0007669"/>
    <property type="project" value="UniProtKB-EC"/>
</dbReference>
<feature type="binding site" evidence="15">
    <location>
        <position position="226"/>
    </location>
    <ligand>
        <name>NADP(+)</name>
        <dbReference type="ChEBI" id="CHEBI:58349"/>
    </ligand>
</feature>
<evidence type="ECO:0000256" key="2">
    <source>
        <dbReference type="ARBA" id="ARBA00004882"/>
    </source>
</evidence>
<proteinExistence type="inferred from homology"/>
<comment type="pathway">
    <text evidence="3 13">Cofactor biosynthesis; riboflavin biosynthesis; 5-amino-6-(D-ribitylamino)uracil from GTP: step 3/4.</text>
</comment>
<dbReference type="FunFam" id="3.40.140.10:FF:000025">
    <property type="entry name" value="Riboflavin biosynthesis protein RibD"/>
    <property type="match status" value="1"/>
</dbReference>
<dbReference type="PIRSF" id="PIRSF006769">
    <property type="entry name" value="RibD"/>
    <property type="match status" value="1"/>
</dbReference>
<dbReference type="NCBIfam" id="TIGR00227">
    <property type="entry name" value="ribD_Cterm"/>
    <property type="match status" value="1"/>
</dbReference>
<dbReference type="UniPathway" id="UPA00275">
    <property type="reaction ID" value="UER00401"/>
</dbReference>
<evidence type="ECO:0000256" key="13">
    <source>
        <dbReference type="PIRNR" id="PIRNR006769"/>
    </source>
</evidence>
<gene>
    <name evidence="18" type="ORF">SCALIN_C13_0138</name>
</gene>
<organism evidence="18 19">
    <name type="scientific">Candidatus Scalindua japonica</name>
    <dbReference type="NCBI Taxonomy" id="1284222"/>
    <lineage>
        <taxon>Bacteria</taxon>
        <taxon>Pseudomonadati</taxon>
        <taxon>Planctomycetota</taxon>
        <taxon>Candidatus Brocadiia</taxon>
        <taxon>Candidatus Brocadiales</taxon>
        <taxon>Candidatus Scalinduaceae</taxon>
        <taxon>Candidatus Scalindua</taxon>
    </lineage>
</organism>
<feature type="binding site" evidence="16">
    <location>
        <position position="89"/>
    </location>
    <ligand>
        <name>Zn(2+)</name>
        <dbReference type="ChEBI" id="CHEBI:29105"/>
        <note>catalytic</note>
    </ligand>
</feature>
<keyword evidence="6 13" id="KW-0686">Riboflavin biosynthesis</keyword>
<evidence type="ECO:0000256" key="6">
    <source>
        <dbReference type="ARBA" id="ARBA00022619"/>
    </source>
</evidence>
<evidence type="ECO:0000313" key="19">
    <source>
        <dbReference type="Proteomes" id="UP000218542"/>
    </source>
</evidence>
<keyword evidence="11 13" id="KW-0560">Oxidoreductase</keyword>
<comment type="catalytic activity">
    <reaction evidence="13">
        <text>5-amino-6-(5-phospho-D-ribitylamino)uracil + NADP(+) = 5-amino-6-(5-phospho-D-ribosylamino)uracil + NADPH + H(+)</text>
        <dbReference type="Rhea" id="RHEA:17845"/>
        <dbReference type="ChEBI" id="CHEBI:15378"/>
        <dbReference type="ChEBI" id="CHEBI:57783"/>
        <dbReference type="ChEBI" id="CHEBI:58349"/>
        <dbReference type="ChEBI" id="CHEBI:58421"/>
        <dbReference type="ChEBI" id="CHEBI:58453"/>
        <dbReference type="EC" id="1.1.1.193"/>
    </reaction>
</comment>
<feature type="binding site" evidence="15">
    <location>
        <position position="159"/>
    </location>
    <ligand>
        <name>NADP(+)</name>
        <dbReference type="ChEBI" id="CHEBI:58349"/>
    </ligand>
</feature>
<dbReference type="EC" id="3.5.4.26" evidence="13"/>
<keyword evidence="19" id="KW-1185">Reference proteome</keyword>
<keyword evidence="9 13" id="KW-0862">Zinc</keyword>
<dbReference type="Pfam" id="PF00383">
    <property type="entry name" value="dCMP_cyt_deam_1"/>
    <property type="match status" value="1"/>
</dbReference>
<evidence type="ECO:0000256" key="14">
    <source>
        <dbReference type="PIRSR" id="PIRSR006769-1"/>
    </source>
</evidence>
<comment type="pathway">
    <text evidence="2 13">Cofactor biosynthesis; riboflavin biosynthesis; 5-amino-6-(D-ribitylamino)uracil from GTP: step 2/4.</text>
</comment>
<evidence type="ECO:0000256" key="15">
    <source>
        <dbReference type="PIRSR" id="PIRSR006769-2"/>
    </source>
</evidence>
<reference evidence="19" key="1">
    <citation type="journal article" date="2017" name="Environ. Microbiol. Rep.">
        <title>Genetic Diversity of Marine Anaerobic Ammonium-Oxidizing Bacteria as Revealed by Genomic and Proteomic Analyses of 'Candidatus Scalindua japonica'.</title>
        <authorList>
            <person name="Oshiki M."/>
            <person name="Mizuto K."/>
            <person name="Kimura Z."/>
            <person name="Kindaichi T."/>
            <person name="Satoh H."/>
            <person name="Okabe S."/>
        </authorList>
    </citation>
    <scope>NUCLEOTIDE SEQUENCE [LARGE SCALE GENOMIC DNA]</scope>
    <source>
        <strain evidence="19">husup-a2</strain>
    </source>
</reference>
<dbReference type="RefSeq" id="WP_096894017.1">
    <property type="nucleotide sequence ID" value="NZ_BAOS01000013.1"/>
</dbReference>
<dbReference type="CDD" id="cd01284">
    <property type="entry name" value="Riboflavin_deaminase-reductase"/>
    <property type="match status" value="1"/>
</dbReference>
<evidence type="ECO:0000256" key="9">
    <source>
        <dbReference type="ARBA" id="ARBA00022833"/>
    </source>
</evidence>
<dbReference type="Proteomes" id="UP000218542">
    <property type="component" value="Unassembled WGS sequence"/>
</dbReference>
<dbReference type="Pfam" id="PF01872">
    <property type="entry name" value="RibD_C"/>
    <property type="match status" value="1"/>
</dbReference>
<feature type="binding site" evidence="15">
    <location>
        <position position="189"/>
    </location>
    <ligand>
        <name>substrate</name>
    </ligand>
</feature>
<comment type="similarity">
    <text evidence="5 13">In the C-terminal section; belongs to the HTP reductase family.</text>
</comment>
<comment type="cofactor">
    <cofactor evidence="13 16">
        <name>Zn(2+)</name>
        <dbReference type="ChEBI" id="CHEBI:29105"/>
    </cofactor>
    <text evidence="13 16">Binds 1 zinc ion.</text>
</comment>
<dbReference type="EC" id="1.1.1.193" evidence="13"/>
<comment type="catalytic activity">
    <reaction evidence="13">
        <text>2,5-diamino-6-hydroxy-4-(5-phosphoribosylamino)-pyrimidine + H2O + H(+) = 5-amino-6-(5-phospho-D-ribosylamino)uracil + NH4(+)</text>
        <dbReference type="Rhea" id="RHEA:21868"/>
        <dbReference type="ChEBI" id="CHEBI:15377"/>
        <dbReference type="ChEBI" id="CHEBI:15378"/>
        <dbReference type="ChEBI" id="CHEBI:28938"/>
        <dbReference type="ChEBI" id="CHEBI:58453"/>
        <dbReference type="ChEBI" id="CHEBI:58614"/>
        <dbReference type="EC" id="3.5.4.26"/>
    </reaction>
</comment>
<comment type="function">
    <text evidence="1 13">Converts 2,5-diamino-6-(ribosylamino)-4(3h)-pyrimidinone 5'-phosphate into 5-amino-6-(ribosylamino)-2,4(1h,3h)-pyrimidinedione 5'-phosphate.</text>
</comment>
<dbReference type="GO" id="GO:0008270">
    <property type="term" value="F:zinc ion binding"/>
    <property type="evidence" value="ECO:0007669"/>
    <property type="project" value="InterPro"/>
</dbReference>
<comment type="caution">
    <text evidence="18">The sequence shown here is derived from an EMBL/GenBank/DDBJ whole genome shotgun (WGS) entry which is preliminary data.</text>
</comment>
<keyword evidence="7 13" id="KW-0479">Metal-binding</keyword>
<keyword evidence="12" id="KW-0511">Multifunctional enzyme</keyword>
<feature type="binding site" evidence="15">
    <location>
        <position position="212"/>
    </location>
    <ligand>
        <name>substrate</name>
    </ligand>
</feature>
<comment type="similarity">
    <text evidence="4 13">In the N-terminal section; belongs to the cytidine and deoxycytidylate deaminase family.</text>
</comment>
<dbReference type="AlphaFoldDB" id="A0A286TXK2"/>
<feature type="binding site" evidence="15">
    <location>
        <position position="299"/>
    </location>
    <ligand>
        <name>substrate</name>
    </ligand>
</feature>
<evidence type="ECO:0000313" key="18">
    <source>
        <dbReference type="EMBL" id="GAX60625.1"/>
    </source>
</evidence>
<dbReference type="GO" id="GO:0009231">
    <property type="term" value="P:riboflavin biosynthetic process"/>
    <property type="evidence" value="ECO:0007669"/>
    <property type="project" value="UniProtKB-UniPathway"/>
</dbReference>
<dbReference type="InterPro" id="IPR050765">
    <property type="entry name" value="Riboflavin_Biosynth_HTPR"/>
</dbReference>
<dbReference type="PROSITE" id="PS51747">
    <property type="entry name" value="CYT_DCMP_DEAMINASES_2"/>
    <property type="match status" value="1"/>
</dbReference>
<dbReference type="OrthoDB" id="9800865at2"/>
<protein>
    <recommendedName>
        <fullName evidence="13">Riboflavin biosynthesis protein RibD</fullName>
    </recommendedName>
    <domain>
        <recommendedName>
            <fullName evidence="13">Diaminohydroxyphosphoribosylaminopyrimidine deaminase</fullName>
            <shortName evidence="13">DRAP deaminase</shortName>
            <ecNumber evidence="13">3.5.4.26</ecNumber>
        </recommendedName>
        <alternativeName>
            <fullName evidence="13">Riboflavin-specific deaminase</fullName>
        </alternativeName>
    </domain>
    <domain>
        <recommendedName>
            <fullName evidence="13">5-amino-6-(5-phosphoribosylamino)uracil reductase</fullName>
            <ecNumber evidence="13">1.1.1.193</ecNumber>
        </recommendedName>
        <alternativeName>
            <fullName evidence="13">HTP reductase</fullName>
        </alternativeName>
    </domain>
</protein>
<feature type="binding site" evidence="16">
    <location>
        <position position="55"/>
    </location>
    <ligand>
        <name>Zn(2+)</name>
        <dbReference type="ChEBI" id="CHEBI:29105"/>
        <note>catalytic</note>
    </ligand>
</feature>
<dbReference type="Gene3D" id="3.40.140.10">
    <property type="entry name" value="Cytidine Deaminase, domain 2"/>
    <property type="match status" value="1"/>
</dbReference>
<dbReference type="InterPro" id="IPR016192">
    <property type="entry name" value="APOBEC/CMP_deaminase_Zn-bd"/>
</dbReference>
<evidence type="ECO:0000256" key="1">
    <source>
        <dbReference type="ARBA" id="ARBA00002151"/>
    </source>
</evidence>
<feature type="binding site" evidence="15">
    <location>
        <position position="205"/>
    </location>
    <ligand>
        <name>NADP(+)</name>
        <dbReference type="ChEBI" id="CHEBI:58349"/>
    </ligand>
</feature>
<dbReference type="InterPro" id="IPR024072">
    <property type="entry name" value="DHFR-like_dom_sf"/>
</dbReference>
<feature type="binding site" evidence="15">
    <location>
        <position position="173"/>
    </location>
    <ligand>
        <name>substrate</name>
    </ligand>
</feature>
<accession>A0A286TXK2</accession>
<dbReference type="GO" id="GO:0050661">
    <property type="term" value="F:NADP binding"/>
    <property type="evidence" value="ECO:0007669"/>
    <property type="project" value="InterPro"/>
</dbReference>
<dbReference type="Gene3D" id="3.40.430.10">
    <property type="entry name" value="Dihydrofolate Reductase, subunit A"/>
    <property type="match status" value="1"/>
</dbReference>
<dbReference type="EMBL" id="BAOS01000013">
    <property type="protein sequence ID" value="GAX60625.1"/>
    <property type="molecule type" value="Genomic_DNA"/>
</dbReference>
<dbReference type="SUPFAM" id="SSF53927">
    <property type="entry name" value="Cytidine deaminase-like"/>
    <property type="match status" value="1"/>
</dbReference>
<dbReference type="InterPro" id="IPR002734">
    <property type="entry name" value="RibDG_C"/>
</dbReference>
<dbReference type="InterPro" id="IPR002125">
    <property type="entry name" value="CMP_dCMP_dom"/>
</dbReference>
<feature type="binding site" evidence="15">
    <location>
        <position position="175"/>
    </location>
    <ligand>
        <name>NADP(+)</name>
        <dbReference type="ChEBI" id="CHEBI:58349"/>
    </ligand>
</feature>
<evidence type="ECO:0000256" key="7">
    <source>
        <dbReference type="ARBA" id="ARBA00022723"/>
    </source>
</evidence>
<feature type="binding site" evidence="15">
    <location>
        <begin position="301"/>
        <end position="307"/>
    </location>
    <ligand>
        <name>NADP(+)</name>
        <dbReference type="ChEBI" id="CHEBI:58349"/>
    </ligand>
</feature>
<evidence type="ECO:0000256" key="16">
    <source>
        <dbReference type="PIRSR" id="PIRSR006769-3"/>
    </source>
</evidence>